<evidence type="ECO:0000256" key="1">
    <source>
        <dbReference type="ARBA" id="ARBA00006961"/>
    </source>
</evidence>
<dbReference type="EMBL" id="CAJOBB010000172">
    <property type="protein sequence ID" value="CAF3595830.1"/>
    <property type="molecule type" value="Genomic_DNA"/>
</dbReference>
<evidence type="ECO:0000259" key="3">
    <source>
        <dbReference type="PROSITE" id="PS50902"/>
    </source>
</evidence>
<dbReference type="InterPro" id="IPR010089">
    <property type="entry name" value="Flavoprotein_WrbA-like"/>
</dbReference>
<name>A0A814WPD9_9BILA</name>
<dbReference type="Pfam" id="PF03358">
    <property type="entry name" value="FMN_red"/>
    <property type="match status" value="1"/>
</dbReference>
<comment type="similarity">
    <text evidence="1">Belongs to the WrbA family.</text>
</comment>
<feature type="domain" description="Flavodoxin-like" evidence="3">
    <location>
        <begin position="63"/>
        <end position="249"/>
    </location>
</feature>
<dbReference type="GO" id="GO:0010181">
    <property type="term" value="F:FMN binding"/>
    <property type="evidence" value="ECO:0007669"/>
    <property type="project" value="InterPro"/>
</dbReference>
<protein>
    <recommendedName>
        <fullName evidence="3">Flavodoxin-like domain-containing protein</fullName>
    </recommendedName>
</protein>
<dbReference type="InterPro" id="IPR005025">
    <property type="entry name" value="FMN_Rdtase-like_dom"/>
</dbReference>
<evidence type="ECO:0000313" key="5">
    <source>
        <dbReference type="EMBL" id="CAF3595830.1"/>
    </source>
</evidence>
<dbReference type="Proteomes" id="UP000663860">
    <property type="component" value="Unassembled WGS sequence"/>
</dbReference>
<evidence type="ECO:0000313" key="4">
    <source>
        <dbReference type="EMBL" id="CAF1201078.1"/>
    </source>
</evidence>
<dbReference type="PANTHER" id="PTHR30546">
    <property type="entry name" value="FLAVODOXIN-RELATED PROTEIN WRBA-RELATED"/>
    <property type="match status" value="1"/>
</dbReference>
<feature type="compositionally biased region" description="Polar residues" evidence="2">
    <location>
        <begin position="25"/>
        <end position="35"/>
    </location>
</feature>
<dbReference type="Proteomes" id="UP000663868">
    <property type="component" value="Unassembled WGS sequence"/>
</dbReference>
<dbReference type="AlphaFoldDB" id="A0A814WPD9"/>
<proteinExistence type="inferred from homology"/>
<dbReference type="GO" id="GO:0016020">
    <property type="term" value="C:membrane"/>
    <property type="evidence" value="ECO:0007669"/>
    <property type="project" value="TreeGrafter"/>
</dbReference>
<dbReference type="InterPro" id="IPR029039">
    <property type="entry name" value="Flavoprotein-like_sf"/>
</dbReference>
<dbReference type="InterPro" id="IPR008254">
    <property type="entry name" value="Flavodoxin/NO_synth"/>
</dbReference>
<reference evidence="4" key="1">
    <citation type="submission" date="2021-02" db="EMBL/GenBank/DDBJ databases">
        <authorList>
            <person name="Nowell W R."/>
        </authorList>
    </citation>
    <scope>NUCLEOTIDE SEQUENCE</scope>
</reference>
<dbReference type="NCBIfam" id="NF002999">
    <property type="entry name" value="PRK03767.1"/>
    <property type="match status" value="1"/>
</dbReference>
<dbReference type="SUPFAM" id="SSF52218">
    <property type="entry name" value="Flavoproteins"/>
    <property type="match status" value="1"/>
</dbReference>
<accession>A0A814WPD9</accession>
<evidence type="ECO:0000313" key="6">
    <source>
        <dbReference type="Proteomes" id="UP000663860"/>
    </source>
</evidence>
<gene>
    <name evidence="4" type="ORF">IZO911_LOCUS28614</name>
    <name evidence="5" type="ORF">KXQ929_LOCUS4868</name>
</gene>
<dbReference type="FunFam" id="3.40.50.360:FF:000001">
    <property type="entry name" value="NAD(P)H dehydrogenase (Quinone) FQR1-like"/>
    <property type="match status" value="1"/>
</dbReference>
<dbReference type="NCBIfam" id="TIGR01755">
    <property type="entry name" value="flav_wrbA"/>
    <property type="match status" value="1"/>
</dbReference>
<dbReference type="EMBL" id="CAJNOE010000409">
    <property type="protein sequence ID" value="CAF1201078.1"/>
    <property type="molecule type" value="Genomic_DNA"/>
</dbReference>
<dbReference type="PANTHER" id="PTHR30546:SF23">
    <property type="entry name" value="FLAVOPROTEIN-LIKE PROTEIN YCP4-RELATED"/>
    <property type="match status" value="1"/>
</dbReference>
<dbReference type="GO" id="GO:0003955">
    <property type="term" value="F:NAD(P)H dehydrogenase (quinone) activity"/>
    <property type="evidence" value="ECO:0007669"/>
    <property type="project" value="InterPro"/>
</dbReference>
<feature type="region of interest" description="Disordered" evidence="2">
    <location>
        <begin position="1"/>
        <end position="56"/>
    </location>
</feature>
<organism evidence="4 6">
    <name type="scientific">Adineta steineri</name>
    <dbReference type="NCBI Taxonomy" id="433720"/>
    <lineage>
        <taxon>Eukaryota</taxon>
        <taxon>Metazoa</taxon>
        <taxon>Spiralia</taxon>
        <taxon>Gnathifera</taxon>
        <taxon>Rotifera</taxon>
        <taxon>Eurotatoria</taxon>
        <taxon>Bdelloidea</taxon>
        <taxon>Adinetida</taxon>
        <taxon>Adinetidae</taxon>
        <taxon>Adineta</taxon>
    </lineage>
</organism>
<dbReference type="Gene3D" id="3.40.50.360">
    <property type="match status" value="1"/>
</dbReference>
<evidence type="ECO:0000256" key="2">
    <source>
        <dbReference type="SAM" id="MobiDB-lite"/>
    </source>
</evidence>
<dbReference type="PROSITE" id="PS50902">
    <property type="entry name" value="FLAVODOXIN_LIKE"/>
    <property type="match status" value="1"/>
</dbReference>
<feature type="compositionally biased region" description="Low complexity" evidence="2">
    <location>
        <begin position="10"/>
        <end position="24"/>
    </location>
</feature>
<sequence length="258" mass="28250">MSSYASQPISQQRESGSQRSGEQRPISSSTVSQNNEPERRQSSRSTETASSRQHRSERRRPVIFVIYYSMYGHIERMAKEVCDGVESTGCECRLFQIAETLPAEVLAKMHAKEKNSQIPIIKAEQLPEADGIIFGIPTRFGSTPTQVRALFDQCGGHWMSDALFGKPVGVFFSTGSLGGGQETTALTCVTFFAHLGMIFVPLGYKNKRLQSNDEVHGGSAYGAGTLAGDGSRQPSELELDLAKSQGHQFAKVVKKLAR</sequence>
<comment type="caution">
    <text evidence="4">The sequence shown here is derived from an EMBL/GenBank/DDBJ whole genome shotgun (WGS) entry which is preliminary data.</text>
</comment>